<dbReference type="RefSeq" id="WP_034347694.1">
    <property type="nucleotide sequence ID" value="NZ_FZNG01000010.1"/>
</dbReference>
<organism evidence="2 3">
    <name type="scientific">Helicobacter trogontum</name>
    <dbReference type="NCBI Taxonomy" id="50960"/>
    <lineage>
        <taxon>Bacteria</taxon>
        <taxon>Pseudomonadati</taxon>
        <taxon>Campylobacterota</taxon>
        <taxon>Epsilonproteobacteria</taxon>
        <taxon>Campylobacterales</taxon>
        <taxon>Helicobacteraceae</taxon>
        <taxon>Helicobacter</taxon>
    </lineage>
</organism>
<comment type="caution">
    <text evidence="2">The sequence shown here is derived from an EMBL/GenBank/DDBJ whole genome shotgun (WGS) entry which is preliminary data.</text>
</comment>
<keyword evidence="1" id="KW-0175">Coiled coil</keyword>
<dbReference type="SUPFAM" id="SSF50985">
    <property type="entry name" value="RCC1/BLIP-II"/>
    <property type="match status" value="1"/>
</dbReference>
<dbReference type="InterPro" id="IPR000408">
    <property type="entry name" value="Reg_chr_condens"/>
</dbReference>
<dbReference type="Gene3D" id="2.130.10.30">
    <property type="entry name" value="Regulator of chromosome condensation 1/beta-lactamase-inhibitor protein II"/>
    <property type="match status" value="1"/>
</dbReference>
<dbReference type="InterPro" id="IPR009091">
    <property type="entry name" value="RCC1/BLIP-II"/>
</dbReference>
<protein>
    <submittedName>
        <fullName evidence="2">Uncharacterized protein</fullName>
    </submittedName>
</protein>
<dbReference type="PANTHER" id="PTHR45982:SF1">
    <property type="entry name" value="REGULATOR OF CHROMOSOME CONDENSATION"/>
    <property type="match status" value="1"/>
</dbReference>
<dbReference type="InterPro" id="IPR051553">
    <property type="entry name" value="Ran_GTPase-activating"/>
</dbReference>
<dbReference type="PANTHER" id="PTHR45982">
    <property type="entry name" value="REGULATOR OF CHROMOSOME CONDENSATION"/>
    <property type="match status" value="1"/>
</dbReference>
<dbReference type="OrthoDB" id="5315536at2"/>
<feature type="coiled-coil region" evidence="1">
    <location>
        <begin position="5"/>
        <end position="39"/>
    </location>
</feature>
<evidence type="ECO:0000313" key="3">
    <source>
        <dbReference type="Proteomes" id="UP000029878"/>
    </source>
</evidence>
<evidence type="ECO:0000256" key="1">
    <source>
        <dbReference type="SAM" id="Coils"/>
    </source>
</evidence>
<dbReference type="Proteomes" id="UP000029878">
    <property type="component" value="Unassembled WGS sequence"/>
</dbReference>
<dbReference type="Pfam" id="PF00415">
    <property type="entry name" value="RCC1"/>
    <property type="match status" value="2"/>
</dbReference>
<gene>
    <name evidence="2" type="ORF">LS81_008700</name>
</gene>
<accession>A0A099V935</accession>
<reference evidence="2 3" key="1">
    <citation type="journal article" date="2014" name="Genome Announc.">
        <title>Draft genome sequences of eight enterohepatic helicobacter species isolated from both laboratory and wild rodents.</title>
        <authorList>
            <person name="Sheh A."/>
            <person name="Shen Z."/>
            <person name="Fox J.G."/>
        </authorList>
    </citation>
    <scope>NUCLEOTIDE SEQUENCE [LARGE SCALE GENOMIC DNA]</scope>
    <source>
        <strain evidence="2 3">ATCC 700114</strain>
    </source>
</reference>
<name>A0A099V935_9HELI</name>
<sequence>MSDTLKDNEQSLIAAMELLQEIKEEVLELSNNNNGLKEDVQILHAFSEECKRDIKESVLALGLKPTKSLRLLKNIHLYRSLAFQEIFLDSNGEITQYGGVFMNGHASSLQSNGSGRNTNTPHFSRVALPQDIEFIEVFGGHTTFYALPKEGNFIYVWGSNASGCAGVGHTNAIPLPIKVDFPARIKSIVCGSSISNTYQSALALCEDGKVYVTGRNATGQLGTNNTLDINTWTQNPYLSNIESIFLASTGNEGITLCIDKDGVLYTFGHNIQGACGNGSNANVLMPYKLELNQKVKLAKASINNVSHISSTSLILLEDGSIFGAGYNQERQLSSESATDSNVFIKLDILNGDNKDFIDIFPASKSGTCFALKGDGRLFGFGYGGFGFGSDNTQNSQIAHVVAEDIEFVVTHDRTNTRLFAKKKDVNSLVACGFNTDNSLGVGDNINTKTLKPVILPTKLKDFMLFSFNTEANLVALCEDDATTSLYACGTLLDSNLLYNTPVLQKQY</sequence>
<dbReference type="AlphaFoldDB" id="A0A099V935"/>
<dbReference type="EMBL" id="JRPL02000025">
    <property type="protein sequence ID" value="TLD81308.1"/>
    <property type="molecule type" value="Genomic_DNA"/>
</dbReference>
<evidence type="ECO:0000313" key="2">
    <source>
        <dbReference type="EMBL" id="TLD81308.1"/>
    </source>
</evidence>
<proteinExistence type="predicted"/>